<dbReference type="InterPro" id="IPR001452">
    <property type="entry name" value="SH3_domain"/>
</dbReference>
<dbReference type="SMART" id="SM00326">
    <property type="entry name" value="SH3"/>
    <property type="match status" value="1"/>
</dbReference>
<dbReference type="SUPFAM" id="SSF50044">
    <property type="entry name" value="SH3-domain"/>
    <property type="match status" value="1"/>
</dbReference>
<proteinExistence type="predicted"/>
<dbReference type="PRINTS" id="PR00452">
    <property type="entry name" value="SH3DOMAIN"/>
</dbReference>
<dbReference type="PANTHER" id="PTHR47174:SF1">
    <property type="entry name" value="REDUCED VIABILITY UPON STARVATION PROTEIN 167"/>
    <property type="match status" value="1"/>
</dbReference>
<dbReference type="FunFam" id="2.30.30.40:FF:000100">
    <property type="entry name" value="SH3 domain-containing YSC84-like protein 1"/>
    <property type="match status" value="1"/>
</dbReference>
<dbReference type="Gene3D" id="1.20.1270.60">
    <property type="entry name" value="Arfaptin homology (AH) domain/BAR domain"/>
    <property type="match status" value="1"/>
</dbReference>
<dbReference type="GO" id="GO:0031097">
    <property type="term" value="C:medial cortex"/>
    <property type="evidence" value="ECO:0007669"/>
    <property type="project" value="TreeGrafter"/>
</dbReference>
<feature type="region of interest" description="Disordered" evidence="3">
    <location>
        <begin position="311"/>
        <end position="433"/>
    </location>
</feature>
<dbReference type="Pfam" id="PF00018">
    <property type="entry name" value="SH3_1"/>
    <property type="match status" value="1"/>
</dbReference>
<dbReference type="InterPro" id="IPR036028">
    <property type="entry name" value="SH3-like_dom_sf"/>
</dbReference>
<dbReference type="GO" id="GO:0006897">
    <property type="term" value="P:endocytosis"/>
    <property type="evidence" value="ECO:0007669"/>
    <property type="project" value="InterPro"/>
</dbReference>
<dbReference type="InterPro" id="IPR004148">
    <property type="entry name" value="BAR_dom"/>
</dbReference>
<comment type="caution">
    <text evidence="6">The sequence shown here is derived from an EMBL/GenBank/DDBJ whole genome shotgun (WGS) entry which is preliminary data.</text>
</comment>
<reference evidence="6 7" key="1">
    <citation type="submission" date="2016-07" db="EMBL/GenBank/DDBJ databases">
        <title>Pervasive Adenine N6-methylation of Active Genes in Fungi.</title>
        <authorList>
            <consortium name="DOE Joint Genome Institute"/>
            <person name="Mondo S.J."/>
            <person name="Dannebaum R.O."/>
            <person name="Kuo R.C."/>
            <person name="Labutti K."/>
            <person name="Haridas S."/>
            <person name="Kuo A."/>
            <person name="Salamov A."/>
            <person name="Ahrendt S.R."/>
            <person name="Lipzen A."/>
            <person name="Sullivan W."/>
            <person name="Andreopoulos W.B."/>
            <person name="Clum A."/>
            <person name="Lindquist E."/>
            <person name="Daum C."/>
            <person name="Ramamoorthy G.K."/>
            <person name="Gryganskyi A."/>
            <person name="Culley D."/>
            <person name="Magnuson J.K."/>
            <person name="James T.Y."/>
            <person name="O'Malley M.A."/>
            <person name="Stajich J.E."/>
            <person name="Spatafora J.W."/>
            <person name="Visel A."/>
            <person name="Grigoriev I.V."/>
        </authorList>
    </citation>
    <scope>NUCLEOTIDE SEQUENCE [LARGE SCALE GENOMIC DNA]</scope>
    <source>
        <strain evidence="6 7">ATCC 12442</strain>
    </source>
</reference>
<keyword evidence="7" id="KW-1185">Reference proteome</keyword>
<dbReference type="Gene3D" id="2.30.30.40">
    <property type="entry name" value="SH3 Domains"/>
    <property type="match status" value="1"/>
</dbReference>
<dbReference type="PROSITE" id="PS50002">
    <property type="entry name" value="SH3"/>
    <property type="match status" value="1"/>
</dbReference>
<accession>A0A1Y1W7C1</accession>
<dbReference type="AlphaFoldDB" id="A0A1Y1W7C1"/>
<dbReference type="OrthoDB" id="5971719at2759"/>
<evidence type="ECO:0000313" key="6">
    <source>
        <dbReference type="EMBL" id="ORX69275.1"/>
    </source>
</evidence>
<dbReference type="SUPFAM" id="SSF103657">
    <property type="entry name" value="BAR/IMD domain-like"/>
    <property type="match status" value="1"/>
</dbReference>
<dbReference type="STRING" id="61395.A0A1Y1W7C1"/>
<evidence type="ECO:0000259" key="4">
    <source>
        <dbReference type="PROSITE" id="PS50002"/>
    </source>
</evidence>
<feature type="compositionally biased region" description="Low complexity" evidence="3">
    <location>
        <begin position="327"/>
        <end position="345"/>
    </location>
</feature>
<dbReference type="GO" id="GO:0043332">
    <property type="term" value="C:mating projection tip"/>
    <property type="evidence" value="ECO:0007669"/>
    <property type="project" value="TreeGrafter"/>
</dbReference>
<dbReference type="SMART" id="SM00721">
    <property type="entry name" value="BAR"/>
    <property type="match status" value="1"/>
</dbReference>
<feature type="compositionally biased region" description="Low complexity" evidence="3">
    <location>
        <begin position="372"/>
        <end position="397"/>
    </location>
</feature>
<dbReference type="GeneID" id="63801336"/>
<dbReference type="GO" id="GO:0008289">
    <property type="term" value="F:lipid binding"/>
    <property type="evidence" value="ECO:0007669"/>
    <property type="project" value="TreeGrafter"/>
</dbReference>
<feature type="domain" description="BAR" evidence="5">
    <location>
        <begin position="17"/>
        <end position="263"/>
    </location>
</feature>
<dbReference type="RefSeq" id="XP_040743007.1">
    <property type="nucleotide sequence ID" value="XM_040884688.1"/>
</dbReference>
<dbReference type="GO" id="GO:0015629">
    <property type="term" value="C:actin cytoskeleton"/>
    <property type="evidence" value="ECO:0007669"/>
    <property type="project" value="TreeGrafter"/>
</dbReference>
<sequence>MSWKGFKKALERMPHQLQNKIGRGTKTVDTEYDDLKLRFIDLETVAKTLFLQAAQFRDSIRATLVYQIAFLEQILASYRPITTDPEGVAQPMGSYIDEGASPELLHVAEEFRSRVTAIKTSVDPQLETLDMSVVGPVQEMLAMMKNVRRVMQKRDHKMVDFDRYRAQVEKHEAKEGLEGQRSLPDQQSYEKYSAQYQEASRQYNYYNDMLKAELSQLLDLRQAFMDPVFLKFFRIQHQLYTQLLVEMSAAARNCPAFDLTTPVVVGWQQKWPRAEQTMGSIDLWSQGFMNVEPYKLDEKPKGFVGSLKGTFRKKEKSATPTASSMFAGGAPAYGSSPPPAGTSTGHDSPYSSHSGNAPPPNEKPQGWGGGPSPYASPAYQAPPGEKLPAAGAAASPSHMPPPAYDSLAAPNPYAQAPPPEKAPPASMQLPVPRPGPRPQFVVAIYDYAAQAEGDLSFREGDRIELVQRTAAKDDWWTGRLNGVTGVFPGTYVTDP</sequence>
<dbReference type="PROSITE" id="PS51021">
    <property type="entry name" value="BAR"/>
    <property type="match status" value="1"/>
</dbReference>
<evidence type="ECO:0000256" key="3">
    <source>
        <dbReference type="SAM" id="MobiDB-lite"/>
    </source>
</evidence>
<protein>
    <recommendedName>
        <fullName evidence="8">BAR-domain-containing protein</fullName>
    </recommendedName>
</protein>
<evidence type="ECO:0000256" key="2">
    <source>
        <dbReference type="PROSITE-ProRule" id="PRU00192"/>
    </source>
</evidence>
<keyword evidence="1 2" id="KW-0728">SH3 domain</keyword>
<evidence type="ECO:0008006" key="8">
    <source>
        <dbReference type="Google" id="ProtNLM"/>
    </source>
</evidence>
<evidence type="ECO:0000259" key="5">
    <source>
        <dbReference type="PROSITE" id="PS51021"/>
    </source>
</evidence>
<dbReference type="PANTHER" id="PTHR47174">
    <property type="entry name" value="BRIDGING INTEGRATOR 3"/>
    <property type="match status" value="1"/>
</dbReference>
<dbReference type="Pfam" id="PF03114">
    <property type="entry name" value="BAR"/>
    <property type="match status" value="1"/>
</dbReference>
<dbReference type="GO" id="GO:1990528">
    <property type="term" value="C:Rvs161p-Rvs167p complex"/>
    <property type="evidence" value="ECO:0007669"/>
    <property type="project" value="TreeGrafter"/>
</dbReference>
<dbReference type="EMBL" id="MCFD01000008">
    <property type="protein sequence ID" value="ORX69275.1"/>
    <property type="molecule type" value="Genomic_DNA"/>
</dbReference>
<dbReference type="GO" id="GO:0051666">
    <property type="term" value="P:actin cortical patch localization"/>
    <property type="evidence" value="ECO:0007669"/>
    <property type="project" value="InterPro"/>
</dbReference>
<dbReference type="InterPro" id="IPR046982">
    <property type="entry name" value="BIN3/RVS161-like"/>
</dbReference>
<dbReference type="GO" id="GO:0097320">
    <property type="term" value="P:plasma membrane tubulation"/>
    <property type="evidence" value="ECO:0007669"/>
    <property type="project" value="TreeGrafter"/>
</dbReference>
<feature type="domain" description="SH3" evidence="4">
    <location>
        <begin position="436"/>
        <end position="495"/>
    </location>
</feature>
<organism evidence="6 7">
    <name type="scientific">Linderina pennispora</name>
    <dbReference type="NCBI Taxonomy" id="61395"/>
    <lineage>
        <taxon>Eukaryota</taxon>
        <taxon>Fungi</taxon>
        <taxon>Fungi incertae sedis</taxon>
        <taxon>Zoopagomycota</taxon>
        <taxon>Kickxellomycotina</taxon>
        <taxon>Kickxellomycetes</taxon>
        <taxon>Kickxellales</taxon>
        <taxon>Kickxellaceae</taxon>
        <taxon>Linderina</taxon>
    </lineage>
</organism>
<gene>
    <name evidence="6" type="ORF">DL89DRAFT_224442</name>
</gene>
<evidence type="ECO:0000256" key="1">
    <source>
        <dbReference type="ARBA" id="ARBA00022443"/>
    </source>
</evidence>
<dbReference type="Proteomes" id="UP000193922">
    <property type="component" value="Unassembled WGS sequence"/>
</dbReference>
<dbReference type="InterPro" id="IPR027267">
    <property type="entry name" value="AH/BAR_dom_sf"/>
</dbReference>
<name>A0A1Y1W7C1_9FUNG</name>
<evidence type="ECO:0000313" key="7">
    <source>
        <dbReference type="Proteomes" id="UP000193922"/>
    </source>
</evidence>